<gene>
    <name evidence="2" type="ORF">C4532_06850</name>
</gene>
<dbReference type="SUPFAM" id="SSF55729">
    <property type="entry name" value="Acyl-CoA N-acyltransferases (Nat)"/>
    <property type="match status" value="1"/>
</dbReference>
<protein>
    <submittedName>
        <fullName evidence="2">N-acetyltransferase</fullName>
    </submittedName>
</protein>
<dbReference type="PANTHER" id="PTHR43617">
    <property type="entry name" value="L-AMINO ACID N-ACETYLTRANSFERASE"/>
    <property type="match status" value="1"/>
</dbReference>
<dbReference type="PANTHER" id="PTHR43617:SF2">
    <property type="entry name" value="UPF0039 PROTEIN SLL0451"/>
    <property type="match status" value="1"/>
</dbReference>
<proteinExistence type="predicted"/>
<dbReference type="InterPro" id="IPR016181">
    <property type="entry name" value="Acyl_CoA_acyltransferase"/>
</dbReference>
<dbReference type="CDD" id="cd04301">
    <property type="entry name" value="NAT_SF"/>
    <property type="match status" value="1"/>
</dbReference>
<organism evidence="2 3">
    <name type="scientific">Candidatus Abyssobacteria bacterium SURF_17</name>
    <dbReference type="NCBI Taxonomy" id="2093361"/>
    <lineage>
        <taxon>Bacteria</taxon>
        <taxon>Pseudomonadati</taxon>
        <taxon>Candidatus Hydrogenedentota</taxon>
        <taxon>Candidatus Abyssobacteria</taxon>
    </lineage>
</organism>
<name>A0A419F1E5_9BACT</name>
<dbReference type="InterPro" id="IPR050276">
    <property type="entry name" value="MshD_Acetyltransferase"/>
</dbReference>
<dbReference type="InterPro" id="IPR000182">
    <property type="entry name" value="GNAT_dom"/>
</dbReference>
<dbReference type="PROSITE" id="PS51186">
    <property type="entry name" value="GNAT"/>
    <property type="match status" value="1"/>
</dbReference>
<dbReference type="Pfam" id="PF13527">
    <property type="entry name" value="Acetyltransf_9"/>
    <property type="match status" value="1"/>
</dbReference>
<comment type="caution">
    <text evidence="2">The sequence shown here is derived from an EMBL/GenBank/DDBJ whole genome shotgun (WGS) entry which is preliminary data.</text>
</comment>
<dbReference type="EMBL" id="QZKI01000052">
    <property type="protein sequence ID" value="RJP71989.1"/>
    <property type="molecule type" value="Genomic_DNA"/>
</dbReference>
<keyword evidence="2" id="KW-0808">Transferase</keyword>
<evidence type="ECO:0000259" key="1">
    <source>
        <dbReference type="PROSITE" id="PS51186"/>
    </source>
</evidence>
<evidence type="ECO:0000313" key="2">
    <source>
        <dbReference type="EMBL" id="RJP71989.1"/>
    </source>
</evidence>
<dbReference type="AlphaFoldDB" id="A0A419F1E5"/>
<dbReference type="Proteomes" id="UP000285961">
    <property type="component" value="Unassembled WGS sequence"/>
</dbReference>
<dbReference type="Gene3D" id="3.40.630.30">
    <property type="match status" value="1"/>
</dbReference>
<evidence type="ECO:0000313" key="3">
    <source>
        <dbReference type="Proteomes" id="UP000285961"/>
    </source>
</evidence>
<reference evidence="2 3" key="1">
    <citation type="journal article" date="2017" name="ISME J.">
        <title>Energy and carbon metabolisms in a deep terrestrial subsurface fluid microbial community.</title>
        <authorList>
            <person name="Momper L."/>
            <person name="Jungbluth S.P."/>
            <person name="Lee M.D."/>
            <person name="Amend J.P."/>
        </authorList>
    </citation>
    <scope>NUCLEOTIDE SEQUENCE [LARGE SCALE GENOMIC DNA]</scope>
    <source>
        <strain evidence="2">SURF_17</strain>
    </source>
</reference>
<sequence length="196" mass="21277">MTQTAVSLSTGLSDIDKKGASWLLKPEIHPEKPEDYAAVYEVNRLAFGREVEGRLVEALRQSPDHFPELSLVAVVAGRVVGHILFSAIAIEVPGTRIPALGLAPLAVRPEFQKKGIGSELVRYGLEQCRRLGHKIVVVIGHPDYYPRFGFSSARAEGLEVPFPVPDEAFMALELVPGALSGISGMVRYSPAFDEVS</sequence>
<accession>A0A419F1E5</accession>
<dbReference type="GO" id="GO:0016747">
    <property type="term" value="F:acyltransferase activity, transferring groups other than amino-acyl groups"/>
    <property type="evidence" value="ECO:0007669"/>
    <property type="project" value="InterPro"/>
</dbReference>
<feature type="domain" description="N-acetyltransferase" evidence="1">
    <location>
        <begin position="26"/>
        <end position="175"/>
    </location>
</feature>